<sequence length="270" mass="29621">MTLTHPFDMAIQLEPGEGNLRRGRTHPKWASMVGPFGGITAAVLVQAIQTHPSRIGEPLALTVNFAAPISDGDFDISLCAARTNRTTQHWMLDLRQAGQVKTTATALFGIRRDSWEDTEARPPVAPPPERLTPDRAQGDFVGWARLFDLRFAEGGFPGKGAALSPSAVTTMWMRDNAKRRIDYPAIAALCDIFCPRAFLRHGGAIPAGTVSLTTYFHADQHQLEALAGDYILGTARANRFSRGYFDQSAQLWSRDGVLLATSHQIVYFKG</sequence>
<organism evidence="3 4">
    <name type="scientific">Mycobacterium colombiense</name>
    <dbReference type="NCBI Taxonomy" id="339268"/>
    <lineage>
        <taxon>Bacteria</taxon>
        <taxon>Bacillati</taxon>
        <taxon>Actinomycetota</taxon>
        <taxon>Actinomycetes</taxon>
        <taxon>Mycobacteriales</taxon>
        <taxon>Mycobacteriaceae</taxon>
        <taxon>Mycobacterium</taxon>
        <taxon>Mycobacterium avium complex (MAC)</taxon>
    </lineage>
</organism>
<dbReference type="Pfam" id="PF20789">
    <property type="entry name" value="4HBT_3C"/>
    <property type="match status" value="1"/>
</dbReference>
<protein>
    <submittedName>
        <fullName evidence="3">Acyl-CoA thioesterase</fullName>
    </submittedName>
</protein>
<dbReference type="InterPro" id="IPR029069">
    <property type="entry name" value="HotDog_dom_sf"/>
</dbReference>
<evidence type="ECO:0000259" key="1">
    <source>
        <dbReference type="Pfam" id="PF13622"/>
    </source>
</evidence>
<dbReference type="InterPro" id="IPR042171">
    <property type="entry name" value="Acyl-CoA_hotdog"/>
</dbReference>
<feature type="domain" description="Acyl-CoA thioesterase-like C-terminal" evidence="2">
    <location>
        <begin position="130"/>
        <end position="267"/>
    </location>
</feature>
<evidence type="ECO:0000259" key="2">
    <source>
        <dbReference type="Pfam" id="PF20789"/>
    </source>
</evidence>
<evidence type="ECO:0000313" key="4">
    <source>
        <dbReference type="Proteomes" id="UP000093894"/>
    </source>
</evidence>
<dbReference type="EMBL" id="LZLG01000092">
    <property type="protein sequence ID" value="OBJ59351.1"/>
    <property type="molecule type" value="Genomic_DNA"/>
</dbReference>
<gene>
    <name evidence="3" type="ORF">A5628_00500</name>
</gene>
<dbReference type="Proteomes" id="UP000093894">
    <property type="component" value="Unassembled WGS sequence"/>
</dbReference>
<proteinExistence type="predicted"/>
<dbReference type="Pfam" id="PF13622">
    <property type="entry name" value="4HBT_3"/>
    <property type="match status" value="1"/>
</dbReference>
<evidence type="ECO:0000313" key="3">
    <source>
        <dbReference type="EMBL" id="OBJ59351.1"/>
    </source>
</evidence>
<dbReference type="Gene3D" id="2.40.160.210">
    <property type="entry name" value="Acyl-CoA thioesterase, double hotdog domain"/>
    <property type="match status" value="1"/>
</dbReference>
<name>A0A853LYB3_9MYCO</name>
<accession>A0A853LYB3</accession>
<comment type="caution">
    <text evidence="3">The sequence shown here is derived from an EMBL/GenBank/DDBJ whole genome shotgun (WGS) entry which is preliminary data.</text>
</comment>
<feature type="domain" description="Acyl-CoA thioesterase-like N-terminal HotDog" evidence="1">
    <location>
        <begin position="27"/>
        <end position="109"/>
    </location>
</feature>
<reference evidence="3 4" key="1">
    <citation type="submission" date="2016-06" db="EMBL/GenBank/DDBJ databases">
        <authorList>
            <person name="Sutton G."/>
            <person name="Brinkac L."/>
            <person name="Sanka R."/>
            <person name="Adams M."/>
            <person name="Lau E."/>
            <person name="Garcia-Basteiro A."/>
            <person name="Lopez-Varela E."/>
            <person name="Palencia S."/>
        </authorList>
    </citation>
    <scope>NUCLEOTIDE SEQUENCE [LARGE SCALE GENOMIC DNA]</scope>
    <source>
        <strain evidence="3 4">1164983.0</strain>
    </source>
</reference>
<dbReference type="RefSeq" id="WP_065055759.1">
    <property type="nucleotide sequence ID" value="NZ_LZKW01000331.1"/>
</dbReference>
<dbReference type="InterPro" id="IPR049450">
    <property type="entry name" value="ACOT8-like_C"/>
</dbReference>
<dbReference type="AlphaFoldDB" id="A0A853LYB3"/>
<dbReference type="InterPro" id="IPR049449">
    <property type="entry name" value="TesB_ACOT8-like_N"/>
</dbReference>
<dbReference type="SUPFAM" id="SSF54637">
    <property type="entry name" value="Thioesterase/thiol ester dehydrase-isomerase"/>
    <property type="match status" value="2"/>
</dbReference>